<evidence type="ECO:0000256" key="7">
    <source>
        <dbReference type="SAM" id="MobiDB-lite"/>
    </source>
</evidence>
<feature type="transmembrane region" description="Helical" evidence="8">
    <location>
        <begin position="334"/>
        <end position="352"/>
    </location>
</feature>
<evidence type="ECO:0000256" key="1">
    <source>
        <dbReference type="ARBA" id="ARBA00004141"/>
    </source>
</evidence>
<keyword evidence="4" id="KW-0769">Symport</keyword>
<dbReference type="GO" id="GO:0016020">
    <property type="term" value="C:membrane"/>
    <property type="evidence" value="ECO:0007669"/>
    <property type="project" value="UniProtKB-SubCell"/>
</dbReference>
<dbReference type="InterPro" id="IPR036259">
    <property type="entry name" value="MFS_trans_sf"/>
</dbReference>
<dbReference type="PANTHER" id="PTHR11662">
    <property type="entry name" value="SOLUTE CARRIER FAMILY 17"/>
    <property type="match status" value="1"/>
</dbReference>
<accession>A0A146KPN2</accession>
<dbReference type="SUPFAM" id="SSF103473">
    <property type="entry name" value="MFS general substrate transporter"/>
    <property type="match status" value="1"/>
</dbReference>
<dbReference type="FunFam" id="1.20.1250.20:FF:000003">
    <property type="entry name" value="Solute carrier family 17 member 3"/>
    <property type="match status" value="1"/>
</dbReference>
<feature type="domain" description="Major facilitator superfamily (MFS) profile" evidence="9">
    <location>
        <begin position="25"/>
        <end position="450"/>
    </location>
</feature>
<feature type="transmembrane region" description="Helical" evidence="8">
    <location>
        <begin position="391"/>
        <end position="414"/>
    </location>
</feature>
<keyword evidence="2" id="KW-0813">Transport</keyword>
<name>A0A146KPN2_LYGHE</name>
<evidence type="ECO:0000256" key="3">
    <source>
        <dbReference type="ARBA" id="ARBA00022692"/>
    </source>
</evidence>
<evidence type="ECO:0000256" key="6">
    <source>
        <dbReference type="ARBA" id="ARBA00023136"/>
    </source>
</evidence>
<evidence type="ECO:0000256" key="5">
    <source>
        <dbReference type="ARBA" id="ARBA00022989"/>
    </source>
</evidence>
<feature type="transmembrane region" description="Helical" evidence="8">
    <location>
        <begin position="358"/>
        <end position="379"/>
    </location>
</feature>
<feature type="transmembrane region" description="Helical" evidence="8">
    <location>
        <begin position="297"/>
        <end position="322"/>
    </location>
</feature>
<dbReference type="GO" id="GO:0015293">
    <property type="term" value="F:symporter activity"/>
    <property type="evidence" value="ECO:0007669"/>
    <property type="project" value="UniProtKB-KW"/>
</dbReference>
<feature type="compositionally biased region" description="Basic and acidic residues" evidence="7">
    <location>
        <begin position="457"/>
        <end position="475"/>
    </location>
</feature>
<organism evidence="10">
    <name type="scientific">Lygus hesperus</name>
    <name type="common">Western plant bug</name>
    <dbReference type="NCBI Taxonomy" id="30085"/>
    <lineage>
        <taxon>Eukaryota</taxon>
        <taxon>Metazoa</taxon>
        <taxon>Ecdysozoa</taxon>
        <taxon>Arthropoda</taxon>
        <taxon>Hexapoda</taxon>
        <taxon>Insecta</taxon>
        <taxon>Pterygota</taxon>
        <taxon>Neoptera</taxon>
        <taxon>Paraneoptera</taxon>
        <taxon>Hemiptera</taxon>
        <taxon>Heteroptera</taxon>
        <taxon>Panheteroptera</taxon>
        <taxon>Cimicomorpha</taxon>
        <taxon>Miridae</taxon>
        <taxon>Mirini</taxon>
        <taxon>Lygus</taxon>
    </lineage>
</organism>
<dbReference type="Pfam" id="PF07690">
    <property type="entry name" value="MFS_1"/>
    <property type="match status" value="1"/>
</dbReference>
<keyword evidence="6 8" id="KW-0472">Membrane</keyword>
<dbReference type="InterPro" id="IPR011701">
    <property type="entry name" value="MFS"/>
</dbReference>
<feature type="region of interest" description="Disordered" evidence="7">
    <location>
        <begin position="456"/>
        <end position="475"/>
    </location>
</feature>
<sequence>MKNVPNDQIKDAKLEESGGLGVRHIITLILCSCLAVNYILRVNLSVAVVVMTDANRTDGQLVFDWSPEEKGVLLSSFFAGYLVSNVVAGYFVTKYSNKKLLLMSVTYSTVASLVTPFLVNWGGFYVMFMLRVSMGLVQGFMMPVAQGLMSKWIPPSERSRCGSIVIGGTHIGTIVSFVSSGFLGDSPGGWPSIFYFSGLLSGVWCLLWYWYGADHPDSCTRISEKERLFINKSLSGAATPEAAKKRPIPWRKILTNKAVYALMIDMVGHNWGYWILITQIPSYFAHVLHFDTSKNGTLAALPFICVWIVSFPVSFTSDYLISRNILTISSARKVFNSFGQWGVAVALLFLAYPPSVNAAVVAYTIGVTMISFTFVGFMINVLDLAPNYAGLLMGLTNGVSHITAIFGPAFVGFVVKPLDNVEGWKLVFLVAALLFFLGNLVYVIFGSGKIQDFNNVDESKSEKDTEKAEKEPLKS</sequence>
<evidence type="ECO:0000313" key="10">
    <source>
        <dbReference type="EMBL" id="JAP98470.1"/>
    </source>
</evidence>
<dbReference type="Gene3D" id="1.20.1250.20">
    <property type="entry name" value="MFS general substrate transporter like domains"/>
    <property type="match status" value="2"/>
</dbReference>
<reference evidence="10" key="1">
    <citation type="journal article" date="2016" name="Gigascience">
        <title>De novo construction of an expanded transcriptome assembly for the western tarnished plant bug, Lygus hesperus.</title>
        <authorList>
            <person name="Tassone E.E."/>
            <person name="Geib S.M."/>
            <person name="Hall B."/>
            <person name="Fabrick J.A."/>
            <person name="Brent C.S."/>
            <person name="Hull J.J."/>
        </authorList>
    </citation>
    <scope>NUCLEOTIDE SEQUENCE</scope>
</reference>
<dbReference type="GO" id="GO:0006820">
    <property type="term" value="P:monoatomic anion transport"/>
    <property type="evidence" value="ECO:0007669"/>
    <property type="project" value="TreeGrafter"/>
</dbReference>
<comment type="subcellular location">
    <subcellularLocation>
        <location evidence="1">Membrane</location>
        <topology evidence="1">Multi-pass membrane protein</topology>
    </subcellularLocation>
</comment>
<evidence type="ECO:0000259" key="9">
    <source>
        <dbReference type="PROSITE" id="PS50850"/>
    </source>
</evidence>
<dbReference type="InterPro" id="IPR050382">
    <property type="entry name" value="MFS_Na/Anion_cotransporter"/>
</dbReference>
<feature type="transmembrane region" description="Helical" evidence="8">
    <location>
        <begin position="72"/>
        <end position="93"/>
    </location>
</feature>
<proteinExistence type="predicted"/>
<gene>
    <name evidence="10" type="primary">Picot_26</name>
    <name evidence="10" type="ORF">g.47519</name>
</gene>
<dbReference type="PROSITE" id="PS50850">
    <property type="entry name" value="MFS"/>
    <property type="match status" value="1"/>
</dbReference>
<feature type="transmembrane region" description="Helical" evidence="8">
    <location>
        <begin position="161"/>
        <end position="183"/>
    </location>
</feature>
<evidence type="ECO:0000256" key="2">
    <source>
        <dbReference type="ARBA" id="ARBA00022448"/>
    </source>
</evidence>
<protein>
    <submittedName>
        <fullName evidence="10">Putative inorganic phosphate cotransporter</fullName>
    </submittedName>
</protein>
<evidence type="ECO:0000256" key="4">
    <source>
        <dbReference type="ARBA" id="ARBA00022847"/>
    </source>
</evidence>
<evidence type="ECO:0000256" key="8">
    <source>
        <dbReference type="SAM" id="Phobius"/>
    </source>
</evidence>
<feature type="transmembrane region" description="Helical" evidence="8">
    <location>
        <begin position="20"/>
        <end position="40"/>
    </location>
</feature>
<keyword evidence="5 8" id="KW-1133">Transmembrane helix</keyword>
<feature type="transmembrane region" description="Helical" evidence="8">
    <location>
        <begin position="100"/>
        <end position="119"/>
    </location>
</feature>
<dbReference type="InterPro" id="IPR020846">
    <property type="entry name" value="MFS_dom"/>
</dbReference>
<dbReference type="PANTHER" id="PTHR11662:SF280">
    <property type="entry name" value="FI21844P1-RELATED"/>
    <property type="match status" value="1"/>
</dbReference>
<keyword evidence="3 8" id="KW-0812">Transmembrane</keyword>
<feature type="transmembrane region" description="Helical" evidence="8">
    <location>
        <begin position="189"/>
        <end position="211"/>
    </location>
</feature>
<dbReference type="AlphaFoldDB" id="A0A146KPN2"/>
<feature type="transmembrane region" description="Helical" evidence="8">
    <location>
        <begin position="125"/>
        <end position="149"/>
    </location>
</feature>
<dbReference type="EMBL" id="GDHC01020158">
    <property type="protein sequence ID" value="JAP98470.1"/>
    <property type="molecule type" value="Transcribed_RNA"/>
</dbReference>
<dbReference type="FunFam" id="1.20.1250.20:FF:000423">
    <property type="entry name" value="Putative inorganic phosphate cotransporter-like Protein"/>
    <property type="match status" value="1"/>
</dbReference>
<feature type="transmembrane region" description="Helical" evidence="8">
    <location>
        <begin position="426"/>
        <end position="445"/>
    </location>
</feature>